<gene>
    <name evidence="1" type="ordered locus">Mpe_A0695</name>
</gene>
<dbReference type="Proteomes" id="UP000000366">
    <property type="component" value="Chromosome"/>
</dbReference>
<organism evidence="1 2">
    <name type="scientific">Methylibium petroleiphilum (strain ATCC BAA-1232 / LMG 22953 / PM1)</name>
    <dbReference type="NCBI Taxonomy" id="420662"/>
    <lineage>
        <taxon>Bacteria</taxon>
        <taxon>Pseudomonadati</taxon>
        <taxon>Pseudomonadota</taxon>
        <taxon>Betaproteobacteria</taxon>
        <taxon>Burkholderiales</taxon>
        <taxon>Sphaerotilaceae</taxon>
        <taxon>Methylibium</taxon>
    </lineage>
</organism>
<dbReference type="STRING" id="420662.Mpe_A0695"/>
<evidence type="ECO:0000313" key="2">
    <source>
        <dbReference type="Proteomes" id="UP000000366"/>
    </source>
</evidence>
<dbReference type="EMBL" id="CP000555">
    <property type="protein sequence ID" value="ABM93657.1"/>
    <property type="molecule type" value="Genomic_DNA"/>
</dbReference>
<name>A2SDL8_METPP</name>
<protein>
    <submittedName>
        <fullName evidence="1">Uncharacterized protein</fullName>
    </submittedName>
</protein>
<evidence type="ECO:0000313" key="1">
    <source>
        <dbReference type="EMBL" id="ABM93657.1"/>
    </source>
</evidence>
<dbReference type="HOGENOM" id="CLU_1935587_0_0_4"/>
<dbReference type="KEGG" id="mpt:Mpe_A0695"/>
<reference evidence="1 2" key="1">
    <citation type="journal article" date="2007" name="J. Bacteriol.">
        <title>Whole-genome analysis of the methyl tert-butyl ether-degrading beta-proteobacterium Methylibium petroleiphilum PM1.</title>
        <authorList>
            <person name="Kane S.R."/>
            <person name="Chakicherla A.Y."/>
            <person name="Chain P.S.G."/>
            <person name="Schmidt R."/>
            <person name="Shin M.W."/>
            <person name="Legler T.C."/>
            <person name="Scow K.M."/>
            <person name="Larimer F.W."/>
            <person name="Lucas S.M."/>
            <person name="Richardson P.M."/>
            <person name="Hristova K.R."/>
        </authorList>
    </citation>
    <scope>NUCLEOTIDE SEQUENCE [LARGE SCALE GENOMIC DNA]</scope>
    <source>
        <strain evidence="2">ATCC BAA-1232 / LMG 22953 / PM1</strain>
    </source>
</reference>
<sequence>MSDEQWRQFFLLCNRILGKGHAVAEFSESWCAWTTFERLSRDAGYWTAGLPGTEDVLSTCIGDSGVWGQPFPFQEIAHLIIPKQFYWERIEPGSFANGSKPQDLTRLAQALEGARLPHRVTESVLEVKLY</sequence>
<keyword evidence="2" id="KW-1185">Reference proteome</keyword>
<dbReference type="AlphaFoldDB" id="A2SDL8"/>
<proteinExistence type="predicted"/>
<accession>A2SDL8</accession>